<feature type="compositionally biased region" description="Polar residues" evidence="1">
    <location>
        <begin position="45"/>
        <end position="59"/>
    </location>
</feature>
<evidence type="ECO:0000313" key="3">
    <source>
        <dbReference type="Proteomes" id="UP000625079"/>
    </source>
</evidence>
<comment type="caution">
    <text evidence="2">The sequence shown here is derived from an EMBL/GenBank/DDBJ whole genome shotgun (WGS) entry which is preliminary data.</text>
</comment>
<gene>
    <name evidence="2" type="ORF">GCM10010987_48780</name>
</gene>
<accession>A0AA88BA40</accession>
<dbReference type="Proteomes" id="UP000625079">
    <property type="component" value="Unassembled WGS sequence"/>
</dbReference>
<feature type="compositionally biased region" description="Basic residues" evidence="1">
    <location>
        <begin position="72"/>
        <end position="81"/>
    </location>
</feature>
<feature type="region of interest" description="Disordered" evidence="1">
    <location>
        <begin position="31"/>
        <end position="81"/>
    </location>
</feature>
<evidence type="ECO:0000256" key="1">
    <source>
        <dbReference type="SAM" id="MobiDB-lite"/>
    </source>
</evidence>
<dbReference type="EMBL" id="BMHC01000012">
    <property type="protein sequence ID" value="GGI28316.1"/>
    <property type="molecule type" value="Genomic_DNA"/>
</dbReference>
<protein>
    <submittedName>
        <fullName evidence="2">Uncharacterized protein</fullName>
    </submittedName>
</protein>
<dbReference type="AlphaFoldDB" id="A0AA88BA40"/>
<evidence type="ECO:0000313" key="2">
    <source>
        <dbReference type="EMBL" id="GGI28316.1"/>
    </source>
</evidence>
<reference evidence="2" key="1">
    <citation type="journal article" date="2014" name="Int. J. Syst. Evol. Microbiol.">
        <title>Complete genome sequence of Corynebacterium casei LMG S-19264T (=DSM 44701T), isolated from a smear-ripened cheese.</title>
        <authorList>
            <consortium name="US DOE Joint Genome Institute (JGI-PGF)"/>
            <person name="Walter F."/>
            <person name="Albersmeier A."/>
            <person name="Kalinowski J."/>
            <person name="Ruckert C."/>
        </authorList>
    </citation>
    <scope>NUCLEOTIDE SEQUENCE</scope>
    <source>
        <strain evidence="2">CGMCC 1.15034</strain>
    </source>
</reference>
<reference evidence="2" key="2">
    <citation type="submission" date="2022-12" db="EMBL/GenBank/DDBJ databases">
        <authorList>
            <person name="Sun Q."/>
            <person name="Zhou Y."/>
        </authorList>
    </citation>
    <scope>NUCLEOTIDE SEQUENCE</scope>
    <source>
        <strain evidence="2">CGMCC 1.15034</strain>
    </source>
</reference>
<proteinExistence type="predicted"/>
<organism evidence="2 3">
    <name type="scientific">Bradyrhizobium guangdongense</name>
    <dbReference type="NCBI Taxonomy" id="1325090"/>
    <lineage>
        <taxon>Bacteria</taxon>
        <taxon>Pseudomonadati</taxon>
        <taxon>Pseudomonadota</taxon>
        <taxon>Alphaproteobacteria</taxon>
        <taxon>Hyphomicrobiales</taxon>
        <taxon>Nitrobacteraceae</taxon>
        <taxon>Bradyrhizobium</taxon>
    </lineage>
</organism>
<name>A0AA88BA40_9BRAD</name>
<sequence length="81" mass="8745">MSLLSDFKNRIPAVACPAGADHACEPLSYPQTQHAGTPRAEWQKASGSMSGRRQVRTNVPTPPFRAGIALRMRSRRGGRGA</sequence>